<dbReference type="OrthoDB" id="1601230at2759"/>
<dbReference type="SUPFAM" id="SSF54909">
    <property type="entry name" value="Dimeric alpha+beta barrel"/>
    <property type="match status" value="1"/>
</dbReference>
<dbReference type="InterPro" id="IPR044662">
    <property type="entry name" value="HS1/DABB1-like"/>
</dbReference>
<name>A0A2K0UAU0_TRIHA</name>
<comment type="caution">
    <text evidence="4">The sequence shown here is derived from an EMBL/GenBank/DDBJ whole genome shotgun (WGS) entry which is preliminary data.</text>
</comment>
<evidence type="ECO:0000313" key="4">
    <source>
        <dbReference type="EMBL" id="PNP54891.1"/>
    </source>
</evidence>
<dbReference type="AlphaFoldDB" id="A0A2K0UAU0"/>
<feature type="signal peptide" evidence="2">
    <location>
        <begin position="1"/>
        <end position="15"/>
    </location>
</feature>
<protein>
    <recommendedName>
        <fullName evidence="3">Stress-response A/B barrel domain-containing protein</fullName>
    </recommendedName>
</protein>
<evidence type="ECO:0000259" key="3">
    <source>
        <dbReference type="PROSITE" id="PS51502"/>
    </source>
</evidence>
<gene>
    <name evidence="4" type="ORF">THARTR1_04580</name>
</gene>
<proteinExistence type="predicted"/>
<comment type="subunit">
    <text evidence="1">Homodimer.</text>
</comment>
<feature type="chain" id="PRO_5014347808" description="Stress-response A/B barrel domain-containing protein" evidence="2">
    <location>
        <begin position="16"/>
        <end position="111"/>
    </location>
</feature>
<dbReference type="Proteomes" id="UP000236290">
    <property type="component" value="Unassembled WGS sequence"/>
</dbReference>
<dbReference type="EMBL" id="MTYI01000056">
    <property type="protein sequence ID" value="PNP54891.1"/>
    <property type="molecule type" value="Genomic_DNA"/>
</dbReference>
<evidence type="ECO:0000313" key="5">
    <source>
        <dbReference type="Proteomes" id="UP000236290"/>
    </source>
</evidence>
<dbReference type="InterPro" id="IPR011008">
    <property type="entry name" value="Dimeric_a/b-barrel"/>
</dbReference>
<evidence type="ECO:0000256" key="1">
    <source>
        <dbReference type="ARBA" id="ARBA00011738"/>
    </source>
</evidence>
<dbReference type="InterPro" id="IPR013097">
    <property type="entry name" value="Dabb"/>
</dbReference>
<feature type="domain" description="Stress-response A/B barrel" evidence="3">
    <location>
        <begin position="3"/>
        <end position="105"/>
    </location>
</feature>
<dbReference type="Pfam" id="PF07876">
    <property type="entry name" value="Dabb"/>
    <property type="match status" value="1"/>
</dbReference>
<dbReference type="PROSITE" id="PS51502">
    <property type="entry name" value="S_R_A_B_BARREL"/>
    <property type="match status" value="1"/>
</dbReference>
<sequence>MAIIHLVLLAFKADAAPEAIADANAGLLALKDNCLHATTKTPYIKSVTGGINNSPEGRNNGLTHGFSFEFGSFEDRAYYLKEDPAHQSLVAKLIPIVEKLTVFDYETGVFQ</sequence>
<dbReference type="SMART" id="SM00886">
    <property type="entry name" value="Dabb"/>
    <property type="match status" value="1"/>
</dbReference>
<evidence type="ECO:0000256" key="2">
    <source>
        <dbReference type="SAM" id="SignalP"/>
    </source>
</evidence>
<organism evidence="4 5">
    <name type="scientific">Trichoderma harzianum</name>
    <name type="common">Hypocrea lixii</name>
    <dbReference type="NCBI Taxonomy" id="5544"/>
    <lineage>
        <taxon>Eukaryota</taxon>
        <taxon>Fungi</taxon>
        <taxon>Dikarya</taxon>
        <taxon>Ascomycota</taxon>
        <taxon>Pezizomycotina</taxon>
        <taxon>Sordariomycetes</taxon>
        <taxon>Hypocreomycetidae</taxon>
        <taxon>Hypocreales</taxon>
        <taxon>Hypocreaceae</taxon>
        <taxon>Trichoderma</taxon>
    </lineage>
</organism>
<dbReference type="PANTHER" id="PTHR33178:SF10">
    <property type="entry name" value="STRESS-RESPONSE A_B BARREL DOMAIN-CONTAINING PROTEIN"/>
    <property type="match status" value="1"/>
</dbReference>
<dbReference type="Gene3D" id="3.30.70.100">
    <property type="match status" value="1"/>
</dbReference>
<dbReference type="PANTHER" id="PTHR33178">
    <property type="match status" value="1"/>
</dbReference>
<accession>A0A2K0UAU0</accession>
<reference evidence="4 5" key="1">
    <citation type="submission" date="2017-02" db="EMBL/GenBank/DDBJ databases">
        <title>Genomes of Trichoderma spp. with biocontrol activity.</title>
        <authorList>
            <person name="Gardiner D."/>
            <person name="Kazan K."/>
            <person name="Vos C."/>
            <person name="Harvey P."/>
        </authorList>
    </citation>
    <scope>NUCLEOTIDE SEQUENCE [LARGE SCALE GENOMIC DNA]</scope>
    <source>
        <strain evidence="4 5">Tr1</strain>
    </source>
</reference>
<keyword evidence="2" id="KW-0732">Signal</keyword>